<dbReference type="RefSeq" id="WP_151178128.1">
    <property type="nucleotide sequence ID" value="NZ_CP042906.1"/>
</dbReference>
<sequence length="213" mass="23680">MAKLVLHGPDYSTHVRTIRLCLHEKKIDYELKPLAILRGEGRTPEHLRLHPFGRVPVIEHDGFTLYETLAISHYIDDVFEGVKLQPADKKRLARMRQMISILDSYGHQPIVSTIVAARAEEALRGVPVNAERLAKAVPAARHCLAVIDRMIGEGPFATGNSLTLADLHLAPTVGFFARTPEGTRMLPNLPKLAGWWERMAVRPSVVATDPYAA</sequence>
<dbReference type="PROSITE" id="PS50405">
    <property type="entry name" value="GST_CTER"/>
    <property type="match status" value="1"/>
</dbReference>
<dbReference type="InterPro" id="IPR040079">
    <property type="entry name" value="Glutathione_S-Trfase"/>
</dbReference>
<reference evidence="5 6" key="1">
    <citation type="submission" date="2019-08" db="EMBL/GenBank/DDBJ databases">
        <title>Hyperibacter terrae gen. nov., sp. nov. and Hyperibacter viscosus sp. nov., two new members in the family Rhodospirillaceae isolated from the rhizosphere of Hypericum perforatum.</title>
        <authorList>
            <person name="Noviana Z."/>
        </authorList>
    </citation>
    <scope>NUCLEOTIDE SEQUENCE [LARGE SCALE GENOMIC DNA]</scope>
    <source>
        <strain evidence="5 6">R5913</strain>
    </source>
</reference>
<dbReference type="GO" id="GO:0043295">
    <property type="term" value="F:glutathione binding"/>
    <property type="evidence" value="ECO:0007669"/>
    <property type="project" value="TreeGrafter"/>
</dbReference>
<protein>
    <recommendedName>
        <fullName evidence="1">glutathione transferase</fullName>
        <ecNumber evidence="1">2.5.1.18</ecNumber>
    </recommendedName>
</protein>
<dbReference type="EC" id="2.5.1.18" evidence="1"/>
<dbReference type="InterPro" id="IPR010987">
    <property type="entry name" value="Glutathione-S-Trfase_C-like"/>
</dbReference>
<keyword evidence="6" id="KW-1185">Reference proteome</keyword>
<feature type="domain" description="GST N-terminal" evidence="3">
    <location>
        <begin position="2"/>
        <end position="83"/>
    </location>
</feature>
<dbReference type="PANTHER" id="PTHR43900:SF3">
    <property type="entry name" value="GLUTATHIONE S-TRANSFERASE RHO"/>
    <property type="match status" value="1"/>
</dbReference>
<dbReference type="KEGG" id="htq:FRZ44_32220"/>
<evidence type="ECO:0000259" key="3">
    <source>
        <dbReference type="PROSITE" id="PS50404"/>
    </source>
</evidence>
<dbReference type="GO" id="GO:0004364">
    <property type="term" value="F:glutathione transferase activity"/>
    <property type="evidence" value="ECO:0007669"/>
    <property type="project" value="UniProtKB-EC"/>
</dbReference>
<dbReference type="InterPro" id="IPR036249">
    <property type="entry name" value="Thioredoxin-like_sf"/>
</dbReference>
<dbReference type="SFLD" id="SFLDS00019">
    <property type="entry name" value="Glutathione_Transferase_(cytos"/>
    <property type="match status" value="1"/>
</dbReference>
<feature type="domain" description="GST C-terminal" evidence="4">
    <location>
        <begin position="88"/>
        <end position="213"/>
    </location>
</feature>
<dbReference type="SUPFAM" id="SSF52833">
    <property type="entry name" value="Thioredoxin-like"/>
    <property type="match status" value="1"/>
</dbReference>
<name>A0A5J6MKN2_9PROT</name>
<dbReference type="Proteomes" id="UP000326202">
    <property type="component" value="Chromosome"/>
</dbReference>
<gene>
    <name evidence="5" type="primary">gst5</name>
    <name evidence="5" type="ORF">FRZ44_32220</name>
</gene>
<dbReference type="Gene3D" id="1.20.1050.10">
    <property type="match status" value="1"/>
</dbReference>
<dbReference type="Pfam" id="PF13409">
    <property type="entry name" value="GST_N_2"/>
    <property type="match status" value="1"/>
</dbReference>
<evidence type="ECO:0000256" key="1">
    <source>
        <dbReference type="ARBA" id="ARBA00012452"/>
    </source>
</evidence>
<dbReference type="Pfam" id="PF13410">
    <property type="entry name" value="GST_C_2"/>
    <property type="match status" value="1"/>
</dbReference>
<dbReference type="OrthoDB" id="9810080at2"/>
<dbReference type="EMBL" id="CP042906">
    <property type="protein sequence ID" value="QEX17919.1"/>
    <property type="molecule type" value="Genomic_DNA"/>
</dbReference>
<dbReference type="SUPFAM" id="SSF47616">
    <property type="entry name" value="GST C-terminal domain-like"/>
    <property type="match status" value="1"/>
</dbReference>
<dbReference type="CDD" id="cd00299">
    <property type="entry name" value="GST_C_family"/>
    <property type="match status" value="1"/>
</dbReference>
<dbReference type="InterPro" id="IPR036282">
    <property type="entry name" value="Glutathione-S-Trfase_C_sf"/>
</dbReference>
<accession>A0A5J6MKN2</accession>
<evidence type="ECO:0000256" key="2">
    <source>
        <dbReference type="ARBA" id="ARBA00022679"/>
    </source>
</evidence>
<dbReference type="PROSITE" id="PS50404">
    <property type="entry name" value="GST_NTER"/>
    <property type="match status" value="1"/>
</dbReference>
<dbReference type="InterPro" id="IPR004045">
    <property type="entry name" value="Glutathione_S-Trfase_N"/>
</dbReference>
<evidence type="ECO:0000313" key="5">
    <source>
        <dbReference type="EMBL" id="QEX17919.1"/>
    </source>
</evidence>
<dbReference type="Gene3D" id="3.40.30.10">
    <property type="entry name" value="Glutaredoxin"/>
    <property type="match status" value="1"/>
</dbReference>
<dbReference type="AlphaFoldDB" id="A0A5J6MKN2"/>
<dbReference type="SFLD" id="SFLDG00358">
    <property type="entry name" value="Main_(cytGST)"/>
    <property type="match status" value="1"/>
</dbReference>
<dbReference type="GO" id="GO:0005737">
    <property type="term" value="C:cytoplasm"/>
    <property type="evidence" value="ECO:0007669"/>
    <property type="project" value="TreeGrafter"/>
</dbReference>
<dbReference type="PANTHER" id="PTHR43900">
    <property type="entry name" value="GLUTATHIONE S-TRANSFERASE RHO"/>
    <property type="match status" value="1"/>
</dbReference>
<keyword evidence="2 5" id="KW-0808">Transferase</keyword>
<organism evidence="5 6">
    <name type="scientific">Hypericibacter terrae</name>
    <dbReference type="NCBI Taxonomy" id="2602015"/>
    <lineage>
        <taxon>Bacteria</taxon>
        <taxon>Pseudomonadati</taxon>
        <taxon>Pseudomonadota</taxon>
        <taxon>Alphaproteobacteria</taxon>
        <taxon>Rhodospirillales</taxon>
        <taxon>Dongiaceae</taxon>
        <taxon>Hypericibacter</taxon>
    </lineage>
</organism>
<proteinExistence type="predicted"/>
<evidence type="ECO:0000313" key="6">
    <source>
        <dbReference type="Proteomes" id="UP000326202"/>
    </source>
</evidence>
<evidence type="ECO:0000259" key="4">
    <source>
        <dbReference type="PROSITE" id="PS50405"/>
    </source>
</evidence>